<gene>
    <name evidence="3" type="ORF">M8H41_13250</name>
</gene>
<evidence type="ECO:0000256" key="1">
    <source>
        <dbReference type="ARBA" id="ARBA00006484"/>
    </source>
</evidence>
<sequence length="267" mass="29068">MTKTNTSNPDTDLSGIHIVVTGASSGIGLAMAEGLLRAGATVALASRPGVKLDNQVKRLKSSGLNAYGLPLDVRSETSVADSVEWVQRTWGKLDVLVNNAGIGMRTVNKRFMVEPQPFFQVTPDGFRNLIDTNLTGYFLVARGFTPLMIKQGHGKIINIMINRETTMCKGFIPYGPSGSGAESLSYIMAEDLRPYGITVNMLLPGGATDTGMIPEDLKRQIKSPLLRPRVMVEPIIFLASSMSDGITAERITALEFSKWRIKYNTVD</sequence>
<comment type="similarity">
    <text evidence="1 2">Belongs to the short-chain dehydrogenases/reductases (SDR) family.</text>
</comment>
<dbReference type="Gene3D" id="3.40.50.720">
    <property type="entry name" value="NAD(P)-binding Rossmann-like Domain"/>
    <property type="match status" value="1"/>
</dbReference>
<organism evidence="3 4">
    <name type="scientific">Desulfosporosinus nitroreducens</name>
    <dbReference type="NCBI Taxonomy" id="2018668"/>
    <lineage>
        <taxon>Bacteria</taxon>
        <taxon>Bacillati</taxon>
        <taxon>Bacillota</taxon>
        <taxon>Clostridia</taxon>
        <taxon>Eubacteriales</taxon>
        <taxon>Desulfitobacteriaceae</taxon>
        <taxon>Desulfosporosinus</taxon>
    </lineage>
</organism>
<dbReference type="CDD" id="cd05233">
    <property type="entry name" value="SDR_c"/>
    <property type="match status" value="1"/>
</dbReference>
<comment type="caution">
    <text evidence="3">The sequence shown here is derived from an EMBL/GenBank/DDBJ whole genome shotgun (WGS) entry which is preliminary data.</text>
</comment>
<dbReference type="PRINTS" id="PR00080">
    <property type="entry name" value="SDRFAMILY"/>
</dbReference>
<dbReference type="Proteomes" id="UP001176021">
    <property type="component" value="Unassembled WGS sequence"/>
</dbReference>
<evidence type="ECO:0000313" key="4">
    <source>
        <dbReference type="Proteomes" id="UP001176021"/>
    </source>
</evidence>
<reference evidence="3" key="1">
    <citation type="submission" date="2022-05" db="EMBL/GenBank/DDBJ databases">
        <title>Expanded diversity of anoxic marine methylotrophy in a Black Sea sulfate reducing microorganism.</title>
        <authorList>
            <person name="Fischer P.Q."/>
            <person name="Stams A.J.M."/>
            <person name="Villanueva L."/>
            <person name="Sousa D.Z."/>
        </authorList>
    </citation>
    <scope>NUCLEOTIDE SEQUENCE</scope>
    <source>
        <strain evidence="3">P130</strain>
    </source>
</reference>
<dbReference type="InterPro" id="IPR036291">
    <property type="entry name" value="NAD(P)-bd_dom_sf"/>
</dbReference>
<proteinExistence type="inferred from homology"/>
<dbReference type="PANTHER" id="PTHR42760">
    <property type="entry name" value="SHORT-CHAIN DEHYDROGENASES/REDUCTASES FAMILY MEMBER"/>
    <property type="match status" value="1"/>
</dbReference>
<dbReference type="SUPFAM" id="SSF51735">
    <property type="entry name" value="NAD(P)-binding Rossmann-fold domains"/>
    <property type="match status" value="1"/>
</dbReference>
<dbReference type="EMBL" id="JAMJEV010000010">
    <property type="protein sequence ID" value="MDO0823816.1"/>
    <property type="molecule type" value="Genomic_DNA"/>
</dbReference>
<name>A0ABT8QV96_9FIRM</name>
<dbReference type="Pfam" id="PF00106">
    <property type="entry name" value="adh_short"/>
    <property type="match status" value="1"/>
</dbReference>
<evidence type="ECO:0000313" key="3">
    <source>
        <dbReference type="EMBL" id="MDO0823816.1"/>
    </source>
</evidence>
<dbReference type="PANTHER" id="PTHR42760:SF40">
    <property type="entry name" value="3-OXOACYL-[ACYL-CARRIER-PROTEIN] REDUCTASE, CHLOROPLASTIC"/>
    <property type="match status" value="1"/>
</dbReference>
<accession>A0ABT8QV96</accession>
<evidence type="ECO:0000256" key="2">
    <source>
        <dbReference type="RuleBase" id="RU000363"/>
    </source>
</evidence>
<keyword evidence="4" id="KW-1185">Reference proteome</keyword>
<dbReference type="InterPro" id="IPR002347">
    <property type="entry name" value="SDR_fam"/>
</dbReference>
<protein>
    <submittedName>
        <fullName evidence="3">SDR family oxidoreductase</fullName>
    </submittedName>
</protein>
<dbReference type="RefSeq" id="WP_302048989.1">
    <property type="nucleotide sequence ID" value="NZ_JAMJEV010000010.1"/>
</dbReference>
<dbReference type="PRINTS" id="PR00081">
    <property type="entry name" value="GDHRDH"/>
</dbReference>